<evidence type="ECO:0000256" key="2">
    <source>
        <dbReference type="SAM" id="Phobius"/>
    </source>
</evidence>
<feature type="transmembrane region" description="Helical" evidence="2">
    <location>
        <begin position="106"/>
        <end position="127"/>
    </location>
</feature>
<dbReference type="GO" id="GO:0006465">
    <property type="term" value="P:signal peptide processing"/>
    <property type="evidence" value="ECO:0007669"/>
    <property type="project" value="TreeGrafter"/>
</dbReference>
<dbReference type="InterPro" id="IPR050882">
    <property type="entry name" value="Prepilin_peptidase/N-MTase"/>
</dbReference>
<keyword evidence="5" id="KW-1185">Reference proteome</keyword>
<feature type="transmembrane region" description="Helical" evidence="2">
    <location>
        <begin position="53"/>
        <end position="71"/>
    </location>
</feature>
<feature type="transmembrane region" description="Helical" evidence="2">
    <location>
        <begin position="83"/>
        <end position="100"/>
    </location>
</feature>
<comment type="caution">
    <text evidence="4">The sequence shown here is derived from an EMBL/GenBank/DDBJ whole genome shotgun (WGS) entry which is preliminary data.</text>
</comment>
<evidence type="ECO:0000313" key="5">
    <source>
        <dbReference type="Proteomes" id="UP000274515"/>
    </source>
</evidence>
<dbReference type="EMBL" id="RSAA01000007">
    <property type="protein sequence ID" value="RRO18198.1"/>
    <property type="molecule type" value="Genomic_DNA"/>
</dbReference>
<dbReference type="PANTHER" id="PTHR30487">
    <property type="entry name" value="TYPE 4 PREPILIN-LIKE PROTEINS LEADER PEPTIDE-PROCESSING ENZYME"/>
    <property type="match status" value="1"/>
</dbReference>
<feature type="transmembrane region" description="Helical" evidence="2">
    <location>
        <begin position="139"/>
        <end position="164"/>
    </location>
</feature>
<dbReference type="GO" id="GO:0005886">
    <property type="term" value="C:plasma membrane"/>
    <property type="evidence" value="ECO:0007669"/>
    <property type="project" value="TreeGrafter"/>
</dbReference>
<sequence>MSAVVMAVVGALAGWGGRRWLGRLPRGTAVPGGWCEVGVGLAWAVVGLREVPWWWAPVPMLVAWGGVLLGACDLRVHRLPDALTVPGHLVLAVLLGFAALHRPGVVLGAVAGFVLFCGTYLVVRLIAPAAMGAGDVKLAGGLGMAVGAVSVPAVVLVMVSAALFTLVGALSQRTRAVAHGPAVLAPAWLVTLSWP</sequence>
<organism evidence="4 5">
    <name type="scientific">Saccharopolyspora rhizosphaerae</name>
    <dbReference type="NCBI Taxonomy" id="2492662"/>
    <lineage>
        <taxon>Bacteria</taxon>
        <taxon>Bacillati</taxon>
        <taxon>Actinomycetota</taxon>
        <taxon>Actinomycetes</taxon>
        <taxon>Pseudonocardiales</taxon>
        <taxon>Pseudonocardiaceae</taxon>
        <taxon>Saccharopolyspora</taxon>
    </lineage>
</organism>
<proteinExistence type="inferred from homology"/>
<feature type="domain" description="Prepilin type IV endopeptidase peptidase" evidence="3">
    <location>
        <begin position="61"/>
        <end position="164"/>
    </location>
</feature>
<comment type="similarity">
    <text evidence="1">Belongs to the peptidase A24 family.</text>
</comment>
<dbReference type="PANTHER" id="PTHR30487:SF0">
    <property type="entry name" value="PREPILIN LEADER PEPTIDASE_N-METHYLTRANSFERASE-RELATED"/>
    <property type="match status" value="1"/>
</dbReference>
<keyword evidence="2" id="KW-0812">Transmembrane</keyword>
<dbReference type="Pfam" id="PF01478">
    <property type="entry name" value="Peptidase_A24"/>
    <property type="match status" value="1"/>
</dbReference>
<evidence type="ECO:0000259" key="3">
    <source>
        <dbReference type="Pfam" id="PF01478"/>
    </source>
</evidence>
<protein>
    <submittedName>
        <fullName evidence="4">Prepilin peptidase</fullName>
    </submittedName>
</protein>
<gene>
    <name evidence="4" type="ORF">EIL87_08115</name>
</gene>
<reference evidence="4 5" key="1">
    <citation type="submission" date="2018-11" db="EMBL/GenBank/DDBJ databases">
        <title>Saccharopolyspora rhizosphaerae sp. nov., an actinomycete isolated from rhizosphere soil in Thailand.</title>
        <authorList>
            <person name="Intra B."/>
            <person name="Euanorasetr J."/>
            <person name="Take A."/>
            <person name="Inahashi Y."/>
            <person name="Mori M."/>
            <person name="Panbangred W."/>
            <person name="Matsumoto A."/>
        </authorList>
    </citation>
    <scope>NUCLEOTIDE SEQUENCE [LARGE SCALE GENOMIC DNA]</scope>
    <source>
        <strain evidence="4 5">H219</strain>
    </source>
</reference>
<dbReference type="Proteomes" id="UP000274515">
    <property type="component" value="Unassembled WGS sequence"/>
</dbReference>
<accession>A0A426JYH7</accession>
<dbReference type="AlphaFoldDB" id="A0A426JYH7"/>
<evidence type="ECO:0000313" key="4">
    <source>
        <dbReference type="EMBL" id="RRO18198.1"/>
    </source>
</evidence>
<dbReference type="Gene3D" id="1.20.120.1220">
    <property type="match status" value="1"/>
</dbReference>
<dbReference type="GO" id="GO:0004190">
    <property type="term" value="F:aspartic-type endopeptidase activity"/>
    <property type="evidence" value="ECO:0007669"/>
    <property type="project" value="InterPro"/>
</dbReference>
<keyword evidence="2" id="KW-1133">Transmembrane helix</keyword>
<dbReference type="OrthoDB" id="5197713at2"/>
<name>A0A426JYH7_9PSEU</name>
<keyword evidence="2" id="KW-0472">Membrane</keyword>
<dbReference type="InterPro" id="IPR000045">
    <property type="entry name" value="Prepilin_IV_endopep_pep"/>
</dbReference>
<evidence type="ECO:0000256" key="1">
    <source>
        <dbReference type="ARBA" id="ARBA00005801"/>
    </source>
</evidence>
<dbReference type="RefSeq" id="WP_125089549.1">
    <property type="nucleotide sequence ID" value="NZ_RSAA01000007.1"/>
</dbReference>